<evidence type="ECO:0000313" key="3">
    <source>
        <dbReference type="Proteomes" id="UP000430519"/>
    </source>
</evidence>
<gene>
    <name evidence="2" type="ORF">GLX28_16735</name>
</gene>
<accession>A0A6I4YN89</accession>
<dbReference type="Proteomes" id="UP000430519">
    <property type="component" value="Unassembled WGS sequence"/>
</dbReference>
<comment type="caution">
    <text evidence="2">The sequence shown here is derived from an EMBL/GenBank/DDBJ whole genome shotgun (WGS) entry which is preliminary data.</text>
</comment>
<reference evidence="2 3" key="1">
    <citation type="submission" date="2019-11" db="EMBL/GenBank/DDBJ databases">
        <title>Genome sequence of Deinococcus xianganensis Y35, AI-2 producing algicidal bacterium, isolated from lake water.</title>
        <authorList>
            <person name="Li Y."/>
        </authorList>
    </citation>
    <scope>NUCLEOTIDE SEQUENCE [LARGE SCALE GENOMIC DNA]</scope>
    <source>
        <strain evidence="2 3">Y35</strain>
    </source>
</reference>
<keyword evidence="3" id="KW-1185">Reference proteome</keyword>
<proteinExistence type="predicted"/>
<evidence type="ECO:0000256" key="1">
    <source>
        <dbReference type="SAM" id="MobiDB-lite"/>
    </source>
</evidence>
<organism evidence="2 3">
    <name type="scientific">Deinococcus xianganensis</name>
    <dbReference type="NCBI Taxonomy" id="1507289"/>
    <lineage>
        <taxon>Bacteria</taxon>
        <taxon>Thermotogati</taxon>
        <taxon>Deinococcota</taxon>
        <taxon>Deinococci</taxon>
        <taxon>Deinococcales</taxon>
        <taxon>Deinococcaceae</taxon>
        <taxon>Deinococcus</taxon>
    </lineage>
</organism>
<feature type="region of interest" description="Disordered" evidence="1">
    <location>
        <begin position="46"/>
        <end position="85"/>
    </location>
</feature>
<dbReference type="AlphaFoldDB" id="A0A6I4YN89"/>
<evidence type="ECO:0000313" key="2">
    <source>
        <dbReference type="EMBL" id="MXV21274.1"/>
    </source>
</evidence>
<sequence length="85" mass="9522">MIPLPGCCHDCIQHGKRVPQTFGPEYAEYRACKYFRQRDFSGKATAHGSTLYTHPDAGCRDHKPRTLNPRPLRPGGASPSPDKRD</sequence>
<dbReference type="RefSeq" id="WP_160981426.1">
    <property type="nucleotide sequence ID" value="NZ_WVHK01000084.1"/>
</dbReference>
<name>A0A6I4YN89_9DEIO</name>
<dbReference type="EMBL" id="WVHK01000084">
    <property type="protein sequence ID" value="MXV21274.1"/>
    <property type="molecule type" value="Genomic_DNA"/>
</dbReference>
<protein>
    <submittedName>
        <fullName evidence="2">Uncharacterized protein</fullName>
    </submittedName>
</protein>